<dbReference type="GO" id="GO:0003677">
    <property type="term" value="F:DNA binding"/>
    <property type="evidence" value="ECO:0007669"/>
    <property type="project" value="UniProtKB-KW"/>
</dbReference>
<dbReference type="PROSITE" id="PS50995">
    <property type="entry name" value="HTH_MARR_2"/>
    <property type="match status" value="1"/>
</dbReference>
<keyword evidence="3" id="KW-1185">Reference proteome</keyword>
<dbReference type="Pfam" id="PF12802">
    <property type="entry name" value="MarR_2"/>
    <property type="match status" value="1"/>
</dbReference>
<protein>
    <submittedName>
        <fullName evidence="2">DNA-binding transcriptional regulator, MarR family</fullName>
    </submittedName>
</protein>
<dbReference type="PANTHER" id="PTHR33164:SF104">
    <property type="entry name" value="TRANSCRIPTIONAL REGULATORY PROTEIN"/>
    <property type="match status" value="1"/>
</dbReference>
<organism evidence="2 3">
    <name type="scientific">Pseudovibrio ascidiaceicola</name>
    <dbReference type="NCBI Taxonomy" id="285279"/>
    <lineage>
        <taxon>Bacteria</taxon>
        <taxon>Pseudomonadati</taxon>
        <taxon>Pseudomonadota</taxon>
        <taxon>Alphaproteobacteria</taxon>
        <taxon>Hyphomicrobiales</taxon>
        <taxon>Stappiaceae</taxon>
        <taxon>Pseudovibrio</taxon>
    </lineage>
</organism>
<dbReference type="InterPro" id="IPR000835">
    <property type="entry name" value="HTH_MarR-typ"/>
</dbReference>
<dbReference type="InterPro" id="IPR036388">
    <property type="entry name" value="WH-like_DNA-bd_sf"/>
</dbReference>
<dbReference type="RefSeq" id="WP_093517161.1">
    <property type="nucleotide sequence ID" value="NZ_FOSK01000002.1"/>
</dbReference>
<comment type="caution">
    <text evidence="2">The sequence shown here is derived from an EMBL/GenBank/DDBJ whole genome shotgun (WGS) entry which is preliminary data.</text>
</comment>
<dbReference type="Proteomes" id="UP000199598">
    <property type="component" value="Unassembled WGS sequence"/>
</dbReference>
<dbReference type="PRINTS" id="PR00598">
    <property type="entry name" value="HTHMARR"/>
</dbReference>
<name>A0A1I3WMH6_9HYPH</name>
<dbReference type="InterPro" id="IPR039422">
    <property type="entry name" value="MarR/SlyA-like"/>
</dbReference>
<sequence length="165" mass="18555">MSKAYPMGKALEQMRQNWPEAVSIETELFLSMNRFAEILDQNCTKELEVYGLTNGAFEVLVALRGCPEPWEMSPSDLYRALLMTSGGMTKILKQLEADGLVTRIDHDTDKRSKIVRLTKAGKATVEKAMESVMAGDRRVIYQNLTKEEVQSLRDTLLNVVVKLGV</sequence>
<dbReference type="PANTHER" id="PTHR33164">
    <property type="entry name" value="TRANSCRIPTIONAL REGULATOR, MARR FAMILY"/>
    <property type="match status" value="1"/>
</dbReference>
<gene>
    <name evidence="2" type="ORF">SAMN04488518_10242</name>
</gene>
<accession>A0A1I3WMH6</accession>
<dbReference type="InterPro" id="IPR036390">
    <property type="entry name" value="WH_DNA-bd_sf"/>
</dbReference>
<dbReference type="EMBL" id="FOSK01000002">
    <property type="protein sequence ID" value="SFK08343.1"/>
    <property type="molecule type" value="Genomic_DNA"/>
</dbReference>
<evidence type="ECO:0000259" key="1">
    <source>
        <dbReference type="PROSITE" id="PS50995"/>
    </source>
</evidence>
<dbReference type="Gene3D" id="1.10.10.10">
    <property type="entry name" value="Winged helix-like DNA-binding domain superfamily/Winged helix DNA-binding domain"/>
    <property type="match status" value="1"/>
</dbReference>
<feature type="domain" description="HTH marR-type" evidence="1">
    <location>
        <begin position="25"/>
        <end position="161"/>
    </location>
</feature>
<keyword evidence="2" id="KW-0238">DNA-binding</keyword>
<dbReference type="SUPFAM" id="SSF46785">
    <property type="entry name" value="Winged helix' DNA-binding domain"/>
    <property type="match status" value="1"/>
</dbReference>
<reference evidence="2 3" key="1">
    <citation type="submission" date="2016-10" db="EMBL/GenBank/DDBJ databases">
        <authorList>
            <person name="Varghese N."/>
            <person name="Submissions S."/>
        </authorList>
    </citation>
    <scope>NUCLEOTIDE SEQUENCE [LARGE SCALE GENOMIC DNA]</scope>
    <source>
        <strain evidence="2 3">DSM 16392</strain>
    </source>
</reference>
<evidence type="ECO:0000313" key="2">
    <source>
        <dbReference type="EMBL" id="SFK08343.1"/>
    </source>
</evidence>
<proteinExistence type="predicted"/>
<evidence type="ECO:0000313" key="3">
    <source>
        <dbReference type="Proteomes" id="UP000199598"/>
    </source>
</evidence>
<dbReference type="SMART" id="SM00347">
    <property type="entry name" value="HTH_MARR"/>
    <property type="match status" value="1"/>
</dbReference>